<keyword evidence="2" id="KW-1185">Reference proteome</keyword>
<evidence type="ECO:0000313" key="2">
    <source>
        <dbReference type="Proteomes" id="UP000652761"/>
    </source>
</evidence>
<reference evidence="1" key="1">
    <citation type="submission" date="2017-07" db="EMBL/GenBank/DDBJ databases">
        <title>Taro Niue Genome Assembly and Annotation.</title>
        <authorList>
            <person name="Atibalentja N."/>
            <person name="Keating K."/>
            <person name="Fields C.J."/>
        </authorList>
    </citation>
    <scope>NUCLEOTIDE SEQUENCE</scope>
    <source>
        <strain evidence="1">Niue_2</strain>
        <tissue evidence="1">Leaf</tissue>
    </source>
</reference>
<dbReference type="EMBL" id="NMUH01000275">
    <property type="protein sequence ID" value="MQL76001.1"/>
    <property type="molecule type" value="Genomic_DNA"/>
</dbReference>
<comment type="caution">
    <text evidence="1">The sequence shown here is derived from an EMBL/GenBank/DDBJ whole genome shotgun (WGS) entry which is preliminary data.</text>
</comment>
<protein>
    <submittedName>
        <fullName evidence="1">Uncharacterized protein</fullName>
    </submittedName>
</protein>
<sequence>MRKSQNERTRAVSSSLAAVRYKETDPGSLFRGSVHIDLCEELWTTKMHSQQCRAFTLGLVFLWLHSCCVSLSDHEDDLVSVFLVGLVRAAPVELSTSVGVLYAIVVRPVSRRVSG</sequence>
<name>A0A843TXG0_COLES</name>
<proteinExistence type="predicted"/>
<evidence type="ECO:0000313" key="1">
    <source>
        <dbReference type="EMBL" id="MQL76001.1"/>
    </source>
</evidence>
<gene>
    <name evidence="1" type="ORF">Taro_008393</name>
</gene>
<dbReference type="Proteomes" id="UP000652761">
    <property type="component" value="Unassembled WGS sequence"/>
</dbReference>
<accession>A0A843TXG0</accession>
<dbReference type="AlphaFoldDB" id="A0A843TXG0"/>
<organism evidence="1 2">
    <name type="scientific">Colocasia esculenta</name>
    <name type="common">Wild taro</name>
    <name type="synonym">Arum esculentum</name>
    <dbReference type="NCBI Taxonomy" id="4460"/>
    <lineage>
        <taxon>Eukaryota</taxon>
        <taxon>Viridiplantae</taxon>
        <taxon>Streptophyta</taxon>
        <taxon>Embryophyta</taxon>
        <taxon>Tracheophyta</taxon>
        <taxon>Spermatophyta</taxon>
        <taxon>Magnoliopsida</taxon>
        <taxon>Liliopsida</taxon>
        <taxon>Araceae</taxon>
        <taxon>Aroideae</taxon>
        <taxon>Colocasieae</taxon>
        <taxon>Colocasia</taxon>
    </lineage>
</organism>